<proteinExistence type="predicted"/>
<gene>
    <name evidence="1" type="ORF">ACFQZI_02095</name>
</gene>
<sequence>MAFAYGTSITTPNGSTAIEKLNINDTASAWTPDEVVPTVIVFSSGSPGGYPAGGIAFLEIGDNDLIVTQDQPIVLAGGKIKMAGQLIPQRDHLLQADGQPVMLNMLSLGQWSGGLHSVVVDQLTDAGNHYIIANGIVCGDFLIERMPSPYDEDDTPFLGEEEHK</sequence>
<evidence type="ECO:0008006" key="3">
    <source>
        <dbReference type="Google" id="ProtNLM"/>
    </source>
</evidence>
<evidence type="ECO:0000313" key="1">
    <source>
        <dbReference type="EMBL" id="MFD0763627.1"/>
    </source>
</evidence>
<evidence type="ECO:0000313" key="2">
    <source>
        <dbReference type="Proteomes" id="UP001597073"/>
    </source>
</evidence>
<protein>
    <recommendedName>
        <fullName evidence="3">Hedgehog/Intein (Hint) domain-containing protein</fullName>
    </recommendedName>
</protein>
<keyword evidence="2" id="KW-1185">Reference proteome</keyword>
<dbReference type="Proteomes" id="UP001597073">
    <property type="component" value="Unassembled WGS sequence"/>
</dbReference>
<comment type="caution">
    <text evidence="1">The sequence shown here is derived from an EMBL/GenBank/DDBJ whole genome shotgun (WGS) entry which is preliminary data.</text>
</comment>
<dbReference type="EMBL" id="JBHTIA010000003">
    <property type="protein sequence ID" value="MFD0763627.1"/>
    <property type="molecule type" value="Genomic_DNA"/>
</dbReference>
<dbReference type="RefSeq" id="WP_377137890.1">
    <property type="nucleotide sequence ID" value="NZ_JBHTIA010000003.1"/>
</dbReference>
<organism evidence="1 2">
    <name type="scientific">Mucilaginibacter lutimaris</name>
    <dbReference type="NCBI Taxonomy" id="931629"/>
    <lineage>
        <taxon>Bacteria</taxon>
        <taxon>Pseudomonadati</taxon>
        <taxon>Bacteroidota</taxon>
        <taxon>Sphingobacteriia</taxon>
        <taxon>Sphingobacteriales</taxon>
        <taxon>Sphingobacteriaceae</taxon>
        <taxon>Mucilaginibacter</taxon>
    </lineage>
</organism>
<accession>A0ABW2ZBJ8</accession>
<dbReference type="Gene3D" id="2.170.16.10">
    <property type="entry name" value="Hedgehog/Intein (Hint) domain"/>
    <property type="match status" value="1"/>
</dbReference>
<reference evidence="2" key="1">
    <citation type="journal article" date="2019" name="Int. J. Syst. Evol. Microbiol.">
        <title>The Global Catalogue of Microorganisms (GCM) 10K type strain sequencing project: providing services to taxonomists for standard genome sequencing and annotation.</title>
        <authorList>
            <consortium name="The Broad Institute Genomics Platform"/>
            <consortium name="The Broad Institute Genome Sequencing Center for Infectious Disease"/>
            <person name="Wu L."/>
            <person name="Ma J."/>
        </authorList>
    </citation>
    <scope>NUCLEOTIDE SEQUENCE [LARGE SCALE GENOMIC DNA]</scope>
    <source>
        <strain evidence="2">CCUG 60742</strain>
    </source>
</reference>
<name>A0ABW2ZBJ8_9SPHI</name>